<evidence type="ECO:0000313" key="5">
    <source>
        <dbReference type="EMBL" id="KAG6508797.1"/>
    </source>
</evidence>
<feature type="region of interest" description="Disordered" evidence="1">
    <location>
        <begin position="149"/>
        <end position="201"/>
    </location>
</feature>
<evidence type="ECO:0000256" key="1">
    <source>
        <dbReference type="SAM" id="MobiDB-lite"/>
    </source>
</evidence>
<dbReference type="SUPFAM" id="SSF48371">
    <property type="entry name" value="ARM repeat"/>
    <property type="match status" value="2"/>
</dbReference>
<feature type="domain" description="Putative E3 ubiquitin-protein ligase LIN N-terminal" evidence="2">
    <location>
        <begin position="213"/>
        <end position="439"/>
    </location>
</feature>
<dbReference type="PANTHER" id="PTHR35549:SF3">
    <property type="entry name" value="E3 UBIQUITIN-PROTEIN LIGASE LIN"/>
    <property type="match status" value="1"/>
</dbReference>
<dbReference type="AlphaFoldDB" id="A0A8J5GKQ7"/>
<accession>A0A8J5GKQ7</accession>
<dbReference type="PANTHER" id="PTHR35549">
    <property type="entry name" value="OS04G0584500 PROTEIN"/>
    <property type="match status" value="1"/>
</dbReference>
<protein>
    <submittedName>
        <fullName evidence="5">Uncharacterized protein</fullName>
    </submittedName>
</protein>
<dbReference type="EMBL" id="JACMSC010000009">
    <property type="protein sequence ID" value="KAG6508797.1"/>
    <property type="molecule type" value="Genomic_DNA"/>
</dbReference>
<keyword evidence="6" id="KW-1185">Reference proteome</keyword>
<dbReference type="InterPro" id="IPR055566">
    <property type="entry name" value="ARM_LIN"/>
</dbReference>
<dbReference type="InterPro" id="IPR011989">
    <property type="entry name" value="ARM-like"/>
</dbReference>
<dbReference type="InterPro" id="IPR056512">
    <property type="entry name" value="LIN_N"/>
</dbReference>
<comment type="caution">
    <text evidence="5">The sequence shown here is derived from an EMBL/GenBank/DDBJ whole genome shotgun (WGS) entry which is preliminary data.</text>
</comment>
<dbReference type="Pfam" id="PF23568">
    <property type="entry name" value="ARM_LIN"/>
    <property type="match status" value="1"/>
</dbReference>
<evidence type="ECO:0000259" key="3">
    <source>
        <dbReference type="Pfam" id="PF23628"/>
    </source>
</evidence>
<dbReference type="Gene3D" id="1.25.10.10">
    <property type="entry name" value="Leucine-rich Repeat Variant"/>
    <property type="match status" value="1"/>
</dbReference>
<sequence>MSDREAENVGALVRHLSRLLHPKISDVLAHAVHHKVLLWSRKEACLLDRPLKDANVVQTVASAVEDEFKFGFGNPMDVQKHATDRFLVLEMIKEIGKHCDLFLIETVLDDENEGERWSERGVQSGDRGYPEPTPSMAASLRELLAQESSQLYSNRSKSTSSPLVSARRRSFDRPRRCAGQRSEPSNSNSRSTTVSAAGYDDDDPVVDEAALCGVVSVLSGYAGRFLKDADFRRRLRDKCAACIVTARKGAATHAVLTNLEMGIESIERLAEEGPYIGGAGDSKIRSLRNSIRLLSVVASLNSPRSRAGLYTCGVPNAHLSACAQLYLAVVYKIERNDRVSAKHLLQVFVDAPYLARKNLLPDLWDHFLLPHLLHLKVWYTKEVELVASWEAADREQKMKSLNMTYNDQMDAGTAQFAVYYRDWIKVDGKAPPIPTVSLPPRPSYLEPWGKRSLSLSRSSINKNLYQAVFGLSLEREETGDGILIDDAKLVSETQLAADSDSTDRGNGVHVSQCGFSRQNDVGVRQRETDKVQENLISRAELIPRKSHSFRLFSCRSVPDAATVHHVPTPKKEFAVVAQKTDNNMQPLNLSKAIGLISESDNLKECEVAIHIIAKAWRDSHRDATLVTALSTSSVIEGFLEVNFTSTDDDVLELSISILAELVARNDVNRQIVLHADPQLEIFLRLLRSKNIFLKAAVVLYLLRPKAKQMLSVDWIPLVLRVMDHGDASQSLFAIKCHPRTAAFYLLDQLLTGFDVDRNVENSKQLVALGGLDLLMRRLEIGDSHETHCASILARCVRADGSCREYLAENINKASIVQLLLCNQMKSNSSAITLLSEMVCLNRTTQIITFLKEFRNAGYMNAMHVLLVYLQQAPNEQRPLAAALLLQLDQLGDPLRHSMYREDAVDALITALEHNLHNRKIQEKCSRALLLLAGRFSHSGEDTAEAWLLRRAGLQDSFSDSFRSREIFLDETVRPEEEEKATEEWLRKLAITLLTSGNKRFLVALSNCISEGIPSLSRSCLVTVAWMSSSLASWQNANHLLFHACSTLAPRLFESLSYHKAQEERVLASLSLFNFVRYPGNVSVPSYAFSIGQRNSLLTARSFSSDLDSKRTSFCELQMNRCSVS</sequence>
<feature type="compositionally biased region" description="Polar residues" evidence="1">
    <location>
        <begin position="182"/>
        <end position="195"/>
    </location>
</feature>
<dbReference type="Pfam" id="PF23654">
    <property type="entry name" value="ARM_LIN_2nd"/>
    <property type="match status" value="1"/>
</dbReference>
<dbReference type="InterPro" id="IPR056514">
    <property type="entry name" value="ARM_LIN_2nd"/>
</dbReference>
<evidence type="ECO:0000259" key="4">
    <source>
        <dbReference type="Pfam" id="PF23654"/>
    </source>
</evidence>
<dbReference type="Pfam" id="PF23628">
    <property type="entry name" value="ARM_LIN_C"/>
    <property type="match status" value="1"/>
</dbReference>
<proteinExistence type="predicted"/>
<reference evidence="5 6" key="1">
    <citation type="submission" date="2020-08" db="EMBL/GenBank/DDBJ databases">
        <title>Plant Genome Project.</title>
        <authorList>
            <person name="Zhang R.-G."/>
        </authorList>
    </citation>
    <scope>NUCLEOTIDE SEQUENCE [LARGE SCALE GENOMIC DNA]</scope>
    <source>
        <tissue evidence="5">Rhizome</tissue>
    </source>
</reference>
<feature type="domain" description="Putative E3 ubiquitin-protein ligase LIN ARM repeats" evidence="4">
    <location>
        <begin position="588"/>
        <end position="747"/>
    </location>
</feature>
<evidence type="ECO:0000259" key="2">
    <source>
        <dbReference type="Pfam" id="PF23568"/>
    </source>
</evidence>
<feature type="domain" description="Putative E3 ubiquitin-protein ligase LIN ARM-like" evidence="3">
    <location>
        <begin position="748"/>
        <end position="1081"/>
    </location>
</feature>
<evidence type="ECO:0000313" key="6">
    <source>
        <dbReference type="Proteomes" id="UP000734854"/>
    </source>
</evidence>
<feature type="region of interest" description="Disordered" evidence="1">
    <location>
        <begin position="114"/>
        <end position="135"/>
    </location>
</feature>
<dbReference type="InterPro" id="IPR016024">
    <property type="entry name" value="ARM-type_fold"/>
</dbReference>
<name>A0A8J5GKQ7_ZINOF</name>
<feature type="compositionally biased region" description="Polar residues" evidence="1">
    <location>
        <begin position="149"/>
        <end position="163"/>
    </location>
</feature>
<dbReference type="Proteomes" id="UP000734854">
    <property type="component" value="Unassembled WGS sequence"/>
</dbReference>
<gene>
    <name evidence="5" type="ORF">ZIOFF_034179</name>
</gene>
<organism evidence="5 6">
    <name type="scientific">Zingiber officinale</name>
    <name type="common">Ginger</name>
    <name type="synonym">Amomum zingiber</name>
    <dbReference type="NCBI Taxonomy" id="94328"/>
    <lineage>
        <taxon>Eukaryota</taxon>
        <taxon>Viridiplantae</taxon>
        <taxon>Streptophyta</taxon>
        <taxon>Embryophyta</taxon>
        <taxon>Tracheophyta</taxon>
        <taxon>Spermatophyta</taxon>
        <taxon>Magnoliopsida</taxon>
        <taxon>Liliopsida</taxon>
        <taxon>Zingiberales</taxon>
        <taxon>Zingiberaceae</taxon>
        <taxon>Zingiber</taxon>
    </lineage>
</organism>